<dbReference type="Proteomes" id="UP000233556">
    <property type="component" value="Unassembled WGS sequence"/>
</dbReference>
<sequence>MYEDSRRDDARISDGIILKYKNWLDGHTQRVSVNGLMSKWRLHGSVLGPVLFNIFVGDLDSGIECTLSKFSHDTKLCGPVNMLEGKDAIQRDLDRLERWACAKLLKFNQAKCKVLHGGLCNPKNKYRLGGEQISPSGERLGRIVDEKLNVRQQCVLAAQKANWAASKKVLPARPSSRDLLLPAFLLHSGTVPYIINDIDSADDTKLSGTVDMLEGRDAIQKDLDRFEE</sequence>
<reference evidence="2" key="2">
    <citation type="submission" date="2017-12" db="EMBL/GenBank/DDBJ databases">
        <title>Genome sequence of the Bar-tailed Godwit (Limosa lapponica baueri).</title>
        <authorList>
            <person name="Lima N.C.B."/>
            <person name="Parody-Merino A.M."/>
            <person name="Battley P.F."/>
            <person name="Fidler A.E."/>
            <person name="Prosdocimi F."/>
        </authorList>
    </citation>
    <scope>NUCLEOTIDE SEQUENCE [LARGE SCALE GENOMIC DNA]</scope>
</reference>
<dbReference type="PANTHER" id="PTHR33332">
    <property type="entry name" value="REVERSE TRANSCRIPTASE DOMAIN-CONTAINING PROTEIN"/>
    <property type="match status" value="1"/>
</dbReference>
<reference evidence="2" key="1">
    <citation type="submission" date="2017-11" db="EMBL/GenBank/DDBJ databases">
        <authorList>
            <person name="Lima N.C."/>
            <person name="Parody-Merino A.M."/>
            <person name="Battley P.F."/>
            <person name="Fidler A.E."/>
            <person name="Prosdocimi F."/>
        </authorList>
    </citation>
    <scope>NUCLEOTIDE SEQUENCE [LARGE SCALE GENOMIC DNA]</scope>
</reference>
<organism evidence="1 2">
    <name type="scientific">Limosa lapponica baueri</name>
    <dbReference type="NCBI Taxonomy" id="1758121"/>
    <lineage>
        <taxon>Eukaryota</taxon>
        <taxon>Metazoa</taxon>
        <taxon>Chordata</taxon>
        <taxon>Craniata</taxon>
        <taxon>Vertebrata</taxon>
        <taxon>Euteleostomi</taxon>
        <taxon>Archelosauria</taxon>
        <taxon>Archosauria</taxon>
        <taxon>Dinosauria</taxon>
        <taxon>Saurischia</taxon>
        <taxon>Theropoda</taxon>
        <taxon>Coelurosauria</taxon>
        <taxon>Aves</taxon>
        <taxon>Neognathae</taxon>
        <taxon>Neoaves</taxon>
        <taxon>Charadriiformes</taxon>
        <taxon>Scolopacidae</taxon>
        <taxon>Limosa</taxon>
    </lineage>
</organism>
<dbReference type="OrthoDB" id="416454at2759"/>
<keyword evidence="1" id="KW-0808">Transferase</keyword>
<dbReference type="GO" id="GO:0003964">
    <property type="term" value="F:RNA-directed DNA polymerase activity"/>
    <property type="evidence" value="ECO:0007669"/>
    <property type="project" value="UniProtKB-KW"/>
</dbReference>
<dbReference type="AlphaFoldDB" id="A0A2I0U0M3"/>
<dbReference type="EMBL" id="KZ506441">
    <property type="protein sequence ID" value="PKU39626.1"/>
    <property type="molecule type" value="Genomic_DNA"/>
</dbReference>
<name>A0A2I0U0M3_LIMLA</name>
<keyword evidence="1" id="KW-0695">RNA-directed DNA polymerase</keyword>
<keyword evidence="1" id="KW-0548">Nucleotidyltransferase</keyword>
<protein>
    <submittedName>
        <fullName evidence="1">Rna-directed dna polymerase from mobile element jockey-like</fullName>
    </submittedName>
</protein>
<accession>A0A2I0U0M3</accession>
<evidence type="ECO:0000313" key="2">
    <source>
        <dbReference type="Proteomes" id="UP000233556"/>
    </source>
</evidence>
<proteinExistence type="predicted"/>
<keyword evidence="2" id="KW-1185">Reference proteome</keyword>
<evidence type="ECO:0000313" key="1">
    <source>
        <dbReference type="EMBL" id="PKU39626.1"/>
    </source>
</evidence>
<gene>
    <name evidence="1" type="ORF">llap_10072</name>
</gene>